<dbReference type="Pfam" id="PF17212">
    <property type="entry name" value="Tube"/>
    <property type="match status" value="1"/>
</dbReference>
<reference evidence="1 2" key="1">
    <citation type="journal article" date="2016" name="PLoS ONE">
        <title>Genomic Characterization of the Novel Aeromonas hydrophila Phage Ahp1 Suggests the Derivation of a New Subgroup from phiKMV-Like Family.</title>
        <authorList>
            <person name="Wang J.B."/>
            <person name="Lin N.T."/>
            <person name="Tseng Y.H."/>
            <person name="Weng S.F."/>
        </authorList>
    </citation>
    <scope>NUCLEOTIDE SEQUENCE [LARGE SCALE GENOMIC DNA]</scope>
</reference>
<name>A0A1S5Q9X8_9CAUD</name>
<sequence>MITELDIVNGCLATMGEVPLVEITDDHPFVPAARASFRSAMTEVAGRNWWFNTDTVTLRKTEGGMTYAPEDAVSVYPVWDDSLTVRGRRLYNRIDGTYEVGDQLCVVVRLLEFADLPTMAKAHIKNHAVLSFQKNYDADQLRMQQLVQEKADSWSILNAEHIRQVQYNPMLSPELAIKIMRSGPRGASYRR</sequence>
<dbReference type="InterPro" id="IPR033767">
    <property type="entry name" value="Tail_Gp11"/>
</dbReference>
<dbReference type="EMBL" id="KT949345">
    <property type="protein sequence ID" value="ALP47754.1"/>
    <property type="molecule type" value="Genomic_DNA"/>
</dbReference>
<evidence type="ECO:0000313" key="1">
    <source>
        <dbReference type="EMBL" id="ALP47754.1"/>
    </source>
</evidence>
<evidence type="ECO:0000313" key="2">
    <source>
        <dbReference type="Proteomes" id="UP000230040"/>
    </source>
</evidence>
<accession>A0A1S5Q9X8</accession>
<dbReference type="Proteomes" id="UP000230040">
    <property type="component" value="Segment"/>
</dbReference>
<gene>
    <name evidence="1" type="ORF">Ahp1_35</name>
</gene>
<protein>
    <submittedName>
        <fullName evidence="1">Putative tail tubular A protein</fullName>
    </submittedName>
</protein>
<organism evidence="1 2">
    <name type="scientific">Aeromonas phage Ahp1</name>
    <dbReference type="NCBI Taxonomy" id="1747286"/>
    <lineage>
        <taxon>Viruses</taxon>
        <taxon>Duplodnaviria</taxon>
        <taxon>Heunggongvirae</taxon>
        <taxon>Uroviricota</taxon>
        <taxon>Caudoviricetes</taxon>
        <taxon>Autographivirales</taxon>
        <taxon>Autonotataviridae</taxon>
        <taxon>Melnykvirinae</taxon>
        <taxon>Ahphunavirus</taxon>
        <taxon>Ahphunavirus Ahp1</taxon>
    </lineage>
</organism>
<proteinExistence type="predicted"/>
<keyword evidence="2" id="KW-1185">Reference proteome</keyword>